<gene>
    <name evidence="1" type="ORF">GCM10010976_17750</name>
</gene>
<dbReference type="RefSeq" id="WP_188463963.1">
    <property type="nucleotide sequence ID" value="NZ_BMFQ01000002.1"/>
</dbReference>
<reference evidence="1" key="2">
    <citation type="submission" date="2020-09" db="EMBL/GenBank/DDBJ databases">
        <authorList>
            <person name="Sun Q."/>
            <person name="Zhou Y."/>
        </authorList>
    </citation>
    <scope>NUCLEOTIDE SEQUENCE</scope>
    <source>
        <strain evidence="1">CGMCC 1.12751</strain>
    </source>
</reference>
<evidence type="ECO:0000313" key="1">
    <source>
        <dbReference type="EMBL" id="GGG46761.1"/>
    </source>
</evidence>
<evidence type="ECO:0008006" key="3">
    <source>
        <dbReference type="Google" id="ProtNLM"/>
    </source>
</evidence>
<keyword evidence="2" id="KW-1185">Reference proteome</keyword>
<sequence length="253" mass="29303">MNFKIKWTLNFFLILILLCIISCNSIRLKSSGVLDEKIKIETLTNRNKKVAFLPIQHIGKIKYYDDVSKKIDSLQKLNYVAFYESVSTELTDSAAIDLLDRKYRKIVGNLQAKSGYLDTINNKLYGNIDNDKKHNLINQPDYDKMNLDTLKAVNADVTFEKLINDFEDKNGLIKLDECDFKTHIDSTYNCQTLSNKMQKNFRKDFVLGLRNKYLAKLINNSDSTEILVIYGSAHFKGLVSELKKIDSNWKYEK</sequence>
<name>A0A917LNE1_9FLAO</name>
<protein>
    <recommendedName>
        <fullName evidence="3">TraB/GumN family protein</fullName>
    </recommendedName>
</protein>
<dbReference type="Proteomes" id="UP000625976">
    <property type="component" value="Unassembled WGS sequence"/>
</dbReference>
<comment type="caution">
    <text evidence="1">The sequence shown here is derived from an EMBL/GenBank/DDBJ whole genome shotgun (WGS) entry which is preliminary data.</text>
</comment>
<organism evidence="1 2">
    <name type="scientific">Bizionia arctica</name>
    <dbReference type="NCBI Taxonomy" id="1495645"/>
    <lineage>
        <taxon>Bacteria</taxon>
        <taxon>Pseudomonadati</taxon>
        <taxon>Bacteroidota</taxon>
        <taxon>Flavobacteriia</taxon>
        <taxon>Flavobacteriales</taxon>
        <taxon>Flavobacteriaceae</taxon>
        <taxon>Bizionia</taxon>
    </lineage>
</organism>
<dbReference type="EMBL" id="BMFQ01000002">
    <property type="protein sequence ID" value="GGG46761.1"/>
    <property type="molecule type" value="Genomic_DNA"/>
</dbReference>
<dbReference type="AlphaFoldDB" id="A0A917LNE1"/>
<accession>A0A917LNE1</accession>
<evidence type="ECO:0000313" key="2">
    <source>
        <dbReference type="Proteomes" id="UP000625976"/>
    </source>
</evidence>
<proteinExistence type="predicted"/>
<reference evidence="1" key="1">
    <citation type="journal article" date="2014" name="Int. J. Syst. Evol. Microbiol.">
        <title>Complete genome sequence of Corynebacterium casei LMG S-19264T (=DSM 44701T), isolated from a smear-ripened cheese.</title>
        <authorList>
            <consortium name="US DOE Joint Genome Institute (JGI-PGF)"/>
            <person name="Walter F."/>
            <person name="Albersmeier A."/>
            <person name="Kalinowski J."/>
            <person name="Ruckert C."/>
        </authorList>
    </citation>
    <scope>NUCLEOTIDE SEQUENCE</scope>
    <source>
        <strain evidence="1">CGMCC 1.12751</strain>
    </source>
</reference>